<gene>
    <name evidence="1" type="ORF">H2204_011988</name>
</gene>
<proteinExistence type="predicted"/>
<accession>A0AA39CRC5</accession>
<reference evidence="1" key="1">
    <citation type="submission" date="2022-10" db="EMBL/GenBank/DDBJ databases">
        <title>Culturing micro-colonial fungi from biological soil crusts in the Mojave desert and describing Neophaeococcomyces mojavensis, and introducing the new genera and species Taxawa tesnikishii.</title>
        <authorList>
            <person name="Kurbessoian T."/>
            <person name="Stajich J.E."/>
        </authorList>
    </citation>
    <scope>NUCLEOTIDE SEQUENCE</scope>
    <source>
        <strain evidence="1">TK_35</strain>
    </source>
</reference>
<dbReference type="AlphaFoldDB" id="A0AA39CRC5"/>
<evidence type="ECO:0000313" key="1">
    <source>
        <dbReference type="EMBL" id="KAJ9621094.1"/>
    </source>
</evidence>
<evidence type="ECO:0000313" key="2">
    <source>
        <dbReference type="Proteomes" id="UP001172681"/>
    </source>
</evidence>
<protein>
    <submittedName>
        <fullName evidence="1">Uncharacterized protein</fullName>
    </submittedName>
</protein>
<sequence length="80" mass="8819">MPGKSKTPSGMLDSYLYQTNTFTDRLAQHGHVLGLATSSENDAAALRRAKNDMTAMTDPVLLRRAREDQQGLMDGSRSYT</sequence>
<comment type="caution">
    <text evidence="1">The sequence shown here is derived from an EMBL/GenBank/DDBJ whole genome shotgun (WGS) entry which is preliminary data.</text>
</comment>
<dbReference type="EMBL" id="JAPDRN010000117">
    <property type="protein sequence ID" value="KAJ9621094.1"/>
    <property type="molecule type" value="Genomic_DNA"/>
</dbReference>
<organism evidence="1 2">
    <name type="scientific">Knufia peltigerae</name>
    <dbReference type="NCBI Taxonomy" id="1002370"/>
    <lineage>
        <taxon>Eukaryota</taxon>
        <taxon>Fungi</taxon>
        <taxon>Dikarya</taxon>
        <taxon>Ascomycota</taxon>
        <taxon>Pezizomycotina</taxon>
        <taxon>Eurotiomycetes</taxon>
        <taxon>Chaetothyriomycetidae</taxon>
        <taxon>Chaetothyriales</taxon>
        <taxon>Trichomeriaceae</taxon>
        <taxon>Knufia</taxon>
    </lineage>
</organism>
<dbReference type="Proteomes" id="UP001172681">
    <property type="component" value="Unassembled WGS sequence"/>
</dbReference>
<keyword evidence="2" id="KW-1185">Reference proteome</keyword>
<name>A0AA39CRC5_9EURO</name>